<evidence type="ECO:0000256" key="1">
    <source>
        <dbReference type="ARBA" id="ARBA00004141"/>
    </source>
</evidence>
<dbReference type="SUPFAM" id="SSF48652">
    <property type="entry name" value="Tetraspanin"/>
    <property type="match status" value="1"/>
</dbReference>
<dbReference type="GO" id="GO:1900746">
    <property type="term" value="P:regulation of vascular endothelial growth factor signaling pathway"/>
    <property type="evidence" value="ECO:0007669"/>
    <property type="project" value="TreeGrafter"/>
</dbReference>
<evidence type="ECO:0000256" key="2">
    <source>
        <dbReference type="ARBA" id="ARBA00006840"/>
    </source>
</evidence>
<reference evidence="10" key="5">
    <citation type="submission" date="2025-04" db="UniProtKB">
        <authorList>
            <consortium name="RefSeq"/>
        </authorList>
    </citation>
    <scope>IDENTIFICATION</scope>
</reference>
<comment type="similarity">
    <text evidence="2 7">Belongs to the tetraspanin (TM4SF) family.</text>
</comment>
<reference evidence="8" key="1">
    <citation type="journal article" date="2009" name="Vet. Immunol. Immunopathol.">
        <title>Channel catfish, Ictalurus punctatus Rafinesque 1818, tetraspanin membrane protein family: characterization and expression analysis of CD81 cDNA.</title>
        <authorList>
            <person name="Yeh H.Y."/>
            <person name="Klesius P.H."/>
        </authorList>
    </citation>
    <scope>NUCLEOTIDE SEQUENCE</scope>
    <source>
        <tissue evidence="8">Anterior kidney</tissue>
    </source>
</reference>
<feature type="transmembrane region" description="Helical" evidence="7">
    <location>
        <begin position="81"/>
        <end position="105"/>
    </location>
</feature>
<evidence type="ECO:0000256" key="6">
    <source>
        <dbReference type="PIRSR" id="PIRSR002419-1"/>
    </source>
</evidence>
<proteinExistence type="evidence at transcript level"/>
<dbReference type="RefSeq" id="NP_001187194.1">
    <property type="nucleotide sequence ID" value="NM_001200265.1"/>
</dbReference>
<dbReference type="Proteomes" id="UP000221080">
    <property type="component" value="Chromosome 15"/>
</dbReference>
<feature type="transmembrane region" description="Helical" evidence="7">
    <location>
        <begin position="53"/>
        <end position="74"/>
    </location>
</feature>
<keyword evidence="9" id="KW-1185">Reference proteome</keyword>
<dbReference type="KEGG" id="ipu:100305026"/>
<keyword evidence="5 7" id="KW-0472">Membrane</keyword>
<dbReference type="OrthoDB" id="10033535at2759"/>
<feature type="disulfide bond" evidence="6">
    <location>
        <begin position="143"/>
        <end position="174"/>
    </location>
</feature>
<evidence type="ECO:0000256" key="7">
    <source>
        <dbReference type="RuleBase" id="RU361218"/>
    </source>
</evidence>
<evidence type="ECO:0000313" key="8">
    <source>
        <dbReference type="EMBL" id="ACP50520.1"/>
    </source>
</evidence>
<dbReference type="PANTHER" id="PTHR19282">
    <property type="entry name" value="TETRASPANIN"/>
    <property type="match status" value="1"/>
</dbReference>
<dbReference type="EMBL" id="FJ899742">
    <property type="protein sequence ID" value="ACP50520.1"/>
    <property type="molecule type" value="mRNA"/>
</dbReference>
<gene>
    <name evidence="10" type="primary">cd63</name>
</gene>
<dbReference type="Pfam" id="PF00335">
    <property type="entry name" value="Tetraspanin"/>
    <property type="match status" value="1"/>
</dbReference>
<organism evidence="8">
    <name type="scientific">Ictalurus punctatus</name>
    <name type="common">Channel catfish</name>
    <name type="synonym">Silurus punctatus</name>
    <dbReference type="NCBI Taxonomy" id="7998"/>
    <lineage>
        <taxon>Eukaryota</taxon>
        <taxon>Metazoa</taxon>
        <taxon>Chordata</taxon>
        <taxon>Craniata</taxon>
        <taxon>Vertebrata</taxon>
        <taxon>Euteleostomi</taxon>
        <taxon>Actinopterygii</taxon>
        <taxon>Neopterygii</taxon>
        <taxon>Teleostei</taxon>
        <taxon>Ostariophysi</taxon>
        <taxon>Siluriformes</taxon>
        <taxon>Ictaluridae</taxon>
        <taxon>Ictalurus</taxon>
    </lineage>
</organism>
<reference evidence="9" key="4">
    <citation type="journal article" date="2016" name="Nat. Commun.">
        <title>The channel catfish genome sequence provides insights into the evolution of scale formation in teleosts.</title>
        <authorList>
            <person name="Liu Z."/>
            <person name="Liu S."/>
            <person name="Yao J."/>
            <person name="Bao L."/>
            <person name="Zhang J."/>
            <person name="Li Y."/>
            <person name="Jiang C."/>
            <person name="Sun L."/>
            <person name="Wang R."/>
            <person name="Zhang Y."/>
            <person name="Zhou T."/>
            <person name="Zeng Q."/>
            <person name="Fu Q."/>
            <person name="Gao S."/>
            <person name="Li N."/>
            <person name="Koren S."/>
            <person name="Jiang Y."/>
            <person name="Zimin A."/>
            <person name="Xu P."/>
            <person name="Phillippy A.M."/>
            <person name="Geng X."/>
            <person name="Song L."/>
            <person name="Sun F."/>
            <person name="Li C."/>
            <person name="Wang X."/>
            <person name="Chen A."/>
            <person name="Jin Y."/>
            <person name="Yuan Z."/>
            <person name="Yang Y."/>
            <person name="Tan S."/>
            <person name="Peatman E."/>
            <person name="Lu J."/>
            <person name="Qin Z."/>
            <person name="Dunham R."/>
            <person name="Li Z."/>
            <person name="Sonstegard T."/>
            <person name="Feng J."/>
            <person name="Danzmann R.G."/>
            <person name="Schroeder S."/>
            <person name="Scheffler B."/>
            <person name="Duke M.V."/>
            <person name="Ballard L."/>
            <person name="Kucuktas H."/>
            <person name="Kaltenboeck L."/>
            <person name="Liu H."/>
            <person name="Armbruster J."/>
            <person name="Xie Y."/>
            <person name="Kirby M.L."/>
            <person name="Tian Y."/>
            <person name="Flanagan M.E."/>
            <person name="Mu W."/>
            <person name="Waldbieser G.C."/>
        </authorList>
    </citation>
    <scope>NUCLEOTIDE SEQUENCE [LARGE SCALE GENOMIC DNA]</scope>
    <source>
        <strain evidence="9">SDA103</strain>
    </source>
</reference>
<feature type="transmembrane region" description="Helical" evidence="7">
    <location>
        <begin position="202"/>
        <end position="227"/>
    </location>
</feature>
<name>C3W2Q6_ICTPU</name>
<dbReference type="Gene3D" id="1.10.1450.10">
    <property type="entry name" value="Tetraspanin"/>
    <property type="match status" value="1"/>
</dbReference>
<evidence type="ECO:0000313" key="10">
    <source>
        <dbReference type="RefSeq" id="NP_001187194.1"/>
    </source>
</evidence>
<dbReference type="InterPro" id="IPR008952">
    <property type="entry name" value="Tetraspanin_EC2_sf"/>
</dbReference>
<sequence>MEGAMKCVKFLFFFFNFIFWLCGLALIIVGVLARTAITRIPAIQEVASTAAPIVIIVVGAVIFLIAFFGCCGAWKDNYCMVTTFVILLSIIIIVEIGIAIAAYVLKGKVEDLTEKVVQEMMKNYTTNPTVQKNLDELQKELKCCGAVNSSDWAFFKPDKNSVPDSCCKNISVNCGAGALKDANKIYTEGCRAAAEDFIRKNILWVGVAALVIAFIEILGVVFGCTLMSGIRKGYEVM</sequence>
<dbReference type="GO" id="GO:0005886">
    <property type="term" value="C:plasma membrane"/>
    <property type="evidence" value="ECO:0007669"/>
    <property type="project" value="TreeGrafter"/>
</dbReference>
<dbReference type="TCDB" id="8.A.40.1.12">
    <property type="family name" value="the tetraspanin (tetraspanin) family"/>
</dbReference>
<dbReference type="STRING" id="7998.ENSIPUP00000016866"/>
<dbReference type="PANTHER" id="PTHR19282:SF456">
    <property type="entry name" value="CD63 MOLECULE"/>
    <property type="match status" value="1"/>
</dbReference>
<protein>
    <recommendedName>
        <fullName evidence="7">Tetraspanin</fullName>
    </recommendedName>
</protein>
<evidence type="ECO:0000256" key="4">
    <source>
        <dbReference type="ARBA" id="ARBA00022989"/>
    </source>
</evidence>
<dbReference type="CTD" id="967"/>
<feature type="transmembrane region" description="Helical" evidence="7">
    <location>
        <begin position="12"/>
        <end position="33"/>
    </location>
</feature>
<evidence type="ECO:0000313" key="9">
    <source>
        <dbReference type="Proteomes" id="UP000221080"/>
    </source>
</evidence>
<dbReference type="GeneID" id="100305026"/>
<keyword evidence="6" id="KW-1015">Disulfide bond</keyword>
<keyword evidence="3 7" id="KW-0812">Transmembrane</keyword>
<reference evidence="8" key="2">
    <citation type="submission" date="2009-04" db="EMBL/GenBank/DDBJ databases">
        <authorList>
            <person name="Yeh H.-Y."/>
            <person name="Klesius P.H."/>
        </authorList>
    </citation>
    <scope>NUCLEOTIDE SEQUENCE</scope>
    <source>
        <tissue evidence="8">Anterior kidney</tissue>
    </source>
</reference>
<keyword evidence="4 7" id="KW-1133">Transmembrane helix</keyword>
<accession>C3W2Q6</accession>
<comment type="subcellular location">
    <subcellularLocation>
        <location evidence="1 7">Membrane</location>
        <topology evidence="1 7">Multi-pass membrane protein</topology>
    </subcellularLocation>
</comment>
<dbReference type="AlphaFoldDB" id="C3W2Q6"/>
<dbReference type="PIRSF" id="PIRSF002419">
    <property type="entry name" value="Tetraspanin"/>
    <property type="match status" value="1"/>
</dbReference>
<evidence type="ECO:0000256" key="5">
    <source>
        <dbReference type="ARBA" id="ARBA00023136"/>
    </source>
</evidence>
<dbReference type="InterPro" id="IPR018499">
    <property type="entry name" value="Tetraspanin/Peripherin"/>
</dbReference>
<reference evidence="10" key="3">
    <citation type="journal article" date="2010" name="Vet. Immunol. Immunopathol.">
        <title>Channel catfish (Ictalurus punctatus Rafinesque, 1818) tetraspanin membrane protein family: identification, characterization and expression analysis of CD63 cDNA.</title>
        <authorList>
            <person name="Yeh H.Y."/>
            <person name="Klesius P.H."/>
        </authorList>
    </citation>
    <scope>NUCLEOTIDE SEQUENCE</scope>
</reference>
<dbReference type="PRINTS" id="PR00259">
    <property type="entry name" value="TMFOUR"/>
</dbReference>
<dbReference type="InterPro" id="IPR000301">
    <property type="entry name" value="Tetraspanin_animals"/>
</dbReference>
<evidence type="ECO:0000256" key="3">
    <source>
        <dbReference type="ARBA" id="ARBA00022692"/>
    </source>
</evidence>